<gene>
    <name evidence="3" type="ORF">AXF12_11295</name>
    <name evidence="4" type="ORF">SAMEA44541418_01886</name>
</gene>
<reference evidence="4 6" key="2">
    <citation type="submission" date="2017-06" db="EMBL/GenBank/DDBJ databases">
        <authorList>
            <consortium name="Pathogen Informatics"/>
        </authorList>
    </citation>
    <scope>NUCLEOTIDE SEQUENCE [LARGE SCALE GENOMIC DNA]</scope>
    <source>
        <strain evidence="4 6">NCTC12947</strain>
    </source>
</reference>
<dbReference type="InterPro" id="IPR037066">
    <property type="entry name" value="Plug_dom_sf"/>
</dbReference>
<dbReference type="SUPFAM" id="SSF56935">
    <property type="entry name" value="Porins"/>
    <property type="match status" value="1"/>
</dbReference>
<dbReference type="InterPro" id="IPR008969">
    <property type="entry name" value="CarboxyPept-like_regulatory"/>
</dbReference>
<dbReference type="PANTHER" id="PTHR30069">
    <property type="entry name" value="TONB-DEPENDENT OUTER MEMBRANE RECEPTOR"/>
    <property type="match status" value="1"/>
</dbReference>
<dbReference type="PANTHER" id="PTHR30069:SF29">
    <property type="entry name" value="HEMOGLOBIN AND HEMOGLOBIN-HAPTOGLOBIN-BINDING PROTEIN 1-RELATED"/>
    <property type="match status" value="1"/>
</dbReference>
<feature type="domain" description="TonB-dependent receptor plug" evidence="2">
    <location>
        <begin position="110"/>
        <end position="246"/>
    </location>
</feature>
<keyword evidence="4" id="KW-0675">Receptor</keyword>
<evidence type="ECO:0000259" key="2">
    <source>
        <dbReference type="Pfam" id="PF07715"/>
    </source>
</evidence>
<evidence type="ECO:0000313" key="5">
    <source>
        <dbReference type="Proteomes" id="UP000065822"/>
    </source>
</evidence>
<dbReference type="InterPro" id="IPR012910">
    <property type="entry name" value="Plug_dom"/>
</dbReference>
<evidence type="ECO:0000256" key="1">
    <source>
        <dbReference type="ARBA" id="ARBA00022729"/>
    </source>
</evidence>
<dbReference type="GO" id="GO:0015344">
    <property type="term" value="F:siderophore uptake transmembrane transporter activity"/>
    <property type="evidence" value="ECO:0007669"/>
    <property type="project" value="TreeGrafter"/>
</dbReference>
<evidence type="ECO:0000313" key="3">
    <source>
        <dbReference type="EMBL" id="AMD86040.1"/>
    </source>
</evidence>
<dbReference type="AlphaFoldDB" id="A0AAX2H083"/>
<dbReference type="Proteomes" id="UP000065822">
    <property type="component" value="Chromosome"/>
</dbReference>
<sequence length="913" mass="102749">MKRTLLLMVYTCAIQLTFAQIRVDFQVRDTLGRPVQELAIFLGQKAAATDSNGLASLSVAAGKYTLSTSHVGFEAIHKSVTIARDTLIALRVRPSAEQLQEVVVTAREVAAPTSTSVIDRKAMQHLQPSSFTDLVSLLPGRSVSSPVLNRANTLTLREAGISSSQYSTGAMGVGFRVDGVPLNTNANMQETVGYDMLVTPQSSSVDGKRNTTRSGVDMRAIATDEIEKVEVVRGIPSVKYGDLSSGLVQITRKKGATKLSGRIKADGFSKLFYLGKGFEFKDKALTLNTSFDYLNAKIDPRNSFENYKRYTASLRSEKKFGAERRSALSLSLDYTGTFDEEKLDPDNSVRGDAYHSSFSNIRIASAFGTQLSEKWFKEVNVQASLSQSFDQITQDKFVSVKSAKAIATNWQEGEYYGVYMDPNYVSHLLIDGKPLDVFTDLSSTSEFEVFGLKSELLLGATYTYAKNRGRGQVYDIAHPPSEDMNIRPRAFSAVPAMQNAAFYVQDELSKELGSVKITLRAGLQGSSLLGLPANYKMRGRVYLDPRVNAMLRLPLAKFSSGKTLEGSLSAGWGKHSKLPTQEMLYPQDIYDDIEQLNYYHNNKDYRRVHYRTYIFSQTNPALESAVNVKREARLGLSYGGHSLYVTYFNEKMDNGFRKMSDYHKVSYKKYDTSGIDSNNLTEAPRVEQLPFEEKNQLVLRSLESNGSATDKQGVEFQYAGKRLPLLHTRMTLSGAWLRTRYYNSQAALRFASTMTINNRTYYHLGVYPEVERYDRERFQSSFTADTYLEALGLITSLRCDLVWYTLDQNPPVSGVPTHYISEDGVRHPYTESERNDYLLQFLTYPTSRGTSLRVPMSMHLHLKISKQFYHYFTASMYVNNLFNYAESYQSNGLWVNRKGVVDPYFGMEMNINF</sequence>
<accession>A0AAX2H083</accession>
<proteinExistence type="predicted"/>
<dbReference type="GO" id="GO:0044718">
    <property type="term" value="P:siderophore transmembrane transport"/>
    <property type="evidence" value="ECO:0007669"/>
    <property type="project" value="TreeGrafter"/>
</dbReference>
<dbReference type="RefSeq" id="WP_066431329.1">
    <property type="nucleotide sequence ID" value="NZ_CP014227.1"/>
</dbReference>
<dbReference type="Proteomes" id="UP000215539">
    <property type="component" value="Chromosome 1"/>
</dbReference>
<dbReference type="Pfam" id="PF13715">
    <property type="entry name" value="CarbopepD_reg_2"/>
    <property type="match status" value="1"/>
</dbReference>
<keyword evidence="5" id="KW-1185">Reference proteome</keyword>
<dbReference type="Pfam" id="PF07715">
    <property type="entry name" value="Plug"/>
    <property type="match status" value="1"/>
</dbReference>
<evidence type="ECO:0000313" key="6">
    <source>
        <dbReference type="Proteomes" id="UP000215539"/>
    </source>
</evidence>
<dbReference type="InterPro" id="IPR039426">
    <property type="entry name" value="TonB-dep_rcpt-like"/>
</dbReference>
<dbReference type="KEGG" id="chg:AXF12_11295"/>
<dbReference type="SUPFAM" id="SSF49464">
    <property type="entry name" value="Carboxypeptidase regulatory domain-like"/>
    <property type="match status" value="1"/>
</dbReference>
<dbReference type="EMBL" id="CP014227">
    <property type="protein sequence ID" value="AMD86040.1"/>
    <property type="molecule type" value="Genomic_DNA"/>
</dbReference>
<evidence type="ECO:0000313" key="4">
    <source>
        <dbReference type="EMBL" id="SNV14612.1"/>
    </source>
</evidence>
<name>A0AAX2H083_9FLAO</name>
<protein>
    <submittedName>
        <fullName evidence="4">Outer membrane cobalamin receptor protein</fullName>
    </submittedName>
    <submittedName>
        <fullName evidence="3">TonB-dependent receptor</fullName>
    </submittedName>
</protein>
<dbReference type="GO" id="GO:0009279">
    <property type="term" value="C:cell outer membrane"/>
    <property type="evidence" value="ECO:0007669"/>
    <property type="project" value="TreeGrafter"/>
</dbReference>
<dbReference type="Gene3D" id="2.170.130.10">
    <property type="entry name" value="TonB-dependent receptor, plug domain"/>
    <property type="match status" value="1"/>
</dbReference>
<organism evidence="4 6">
    <name type="scientific">Capnocytophaga haemolytica</name>
    <dbReference type="NCBI Taxonomy" id="45243"/>
    <lineage>
        <taxon>Bacteria</taxon>
        <taxon>Pseudomonadati</taxon>
        <taxon>Bacteroidota</taxon>
        <taxon>Flavobacteriia</taxon>
        <taxon>Flavobacteriales</taxon>
        <taxon>Flavobacteriaceae</taxon>
        <taxon>Capnocytophaga</taxon>
    </lineage>
</organism>
<keyword evidence="1" id="KW-0732">Signal</keyword>
<reference evidence="3 5" key="1">
    <citation type="submission" date="2016-02" db="EMBL/GenBank/DDBJ databases">
        <authorList>
            <person name="Holder M.E."/>
            <person name="Ajami N.J."/>
            <person name="Petrosino J.F."/>
        </authorList>
    </citation>
    <scope>NUCLEOTIDE SEQUENCE [LARGE SCALE GENOMIC DNA]</scope>
    <source>
        <strain evidence="3 5">CCUG 32990</strain>
    </source>
</reference>
<dbReference type="EMBL" id="LT906449">
    <property type="protein sequence ID" value="SNV14612.1"/>
    <property type="molecule type" value="Genomic_DNA"/>
</dbReference>